<dbReference type="SUPFAM" id="SSF54277">
    <property type="entry name" value="CAD &amp; PB1 domains"/>
    <property type="match status" value="1"/>
</dbReference>
<keyword evidence="5" id="KW-1185">Reference proteome</keyword>
<organism evidence="4 5">
    <name type="scientific">Nyctereutes procyonoides</name>
    <name type="common">Raccoon dog</name>
    <name type="synonym">Canis procyonoides</name>
    <dbReference type="NCBI Taxonomy" id="34880"/>
    <lineage>
        <taxon>Eukaryota</taxon>
        <taxon>Metazoa</taxon>
        <taxon>Chordata</taxon>
        <taxon>Craniata</taxon>
        <taxon>Vertebrata</taxon>
        <taxon>Euteleostomi</taxon>
        <taxon>Mammalia</taxon>
        <taxon>Eutheria</taxon>
        <taxon>Laurasiatheria</taxon>
        <taxon>Carnivora</taxon>
        <taxon>Caniformia</taxon>
        <taxon>Canidae</taxon>
        <taxon>Nyctereutes</taxon>
    </lineage>
</organism>
<dbReference type="Proteomes" id="UP000645828">
    <property type="component" value="Unassembled WGS sequence"/>
</dbReference>
<feature type="region of interest" description="Disordered" evidence="2">
    <location>
        <begin position="1"/>
        <end position="24"/>
    </location>
</feature>
<dbReference type="GO" id="GO:0042981">
    <property type="term" value="P:regulation of apoptotic process"/>
    <property type="evidence" value="ECO:0007669"/>
    <property type="project" value="TreeGrafter"/>
</dbReference>
<evidence type="ECO:0000313" key="5">
    <source>
        <dbReference type="Proteomes" id="UP000645828"/>
    </source>
</evidence>
<dbReference type="EMBL" id="CAJHUB010000754">
    <property type="protein sequence ID" value="CAD7682250.1"/>
    <property type="molecule type" value="Genomic_DNA"/>
</dbReference>
<dbReference type="AlphaFoldDB" id="A0A811Z0Q8"/>
<feature type="domain" description="CIDE-N" evidence="3">
    <location>
        <begin position="23"/>
        <end position="68"/>
    </location>
</feature>
<evidence type="ECO:0000259" key="3">
    <source>
        <dbReference type="SMART" id="SM00266"/>
    </source>
</evidence>
<accession>A0A811Z0Q8</accession>
<dbReference type="SMART" id="SM00266">
    <property type="entry name" value="CAD"/>
    <property type="match status" value="1"/>
</dbReference>
<dbReference type="PANTHER" id="PTHR12306:SF10">
    <property type="entry name" value="LIPID TRANSFERASE CIDEB"/>
    <property type="match status" value="1"/>
</dbReference>
<protein>
    <submittedName>
        <fullName evidence="4">(raccoon dog) hypothetical protein</fullName>
    </submittedName>
</protein>
<dbReference type="GO" id="GO:0006915">
    <property type="term" value="P:apoptotic process"/>
    <property type="evidence" value="ECO:0007669"/>
    <property type="project" value="UniProtKB-KW"/>
</dbReference>
<dbReference type="Gene3D" id="3.10.20.10">
    <property type="match status" value="1"/>
</dbReference>
<sequence length="183" mass="20672">MEYLSALNPSGLLRSTSPPPPQRPFRVCDHKWTATEALLLNGMLTLVLEEDGTTNDTCLMVLECGQSWSPSRSGILSYGLGQEKPKHSKDIARITFDVLLQAKPSRPLWQPQCQSHVLRALLHEFCDFQGLGPKKVLRELLLWTSALLQGLGHMLLGISSSLRHLVEGAEQWHWQWQGRLHPY</sequence>
<name>A0A811Z0Q8_NYCPR</name>
<gene>
    <name evidence="4" type="ORF">NYPRO_LOCUS15042</name>
</gene>
<keyword evidence="1" id="KW-0053">Apoptosis</keyword>
<proteinExistence type="predicted"/>
<dbReference type="PANTHER" id="PTHR12306">
    <property type="entry name" value="CELL DEATH ACTIVATOR CIDE"/>
    <property type="match status" value="1"/>
</dbReference>
<evidence type="ECO:0000313" key="4">
    <source>
        <dbReference type="EMBL" id="CAD7682250.1"/>
    </source>
</evidence>
<dbReference type="InterPro" id="IPR003508">
    <property type="entry name" value="CIDE-N_dom"/>
</dbReference>
<evidence type="ECO:0000256" key="2">
    <source>
        <dbReference type="SAM" id="MobiDB-lite"/>
    </source>
</evidence>
<reference evidence="4" key="1">
    <citation type="submission" date="2020-12" db="EMBL/GenBank/DDBJ databases">
        <authorList>
            <consortium name="Molecular Ecology Group"/>
        </authorList>
    </citation>
    <scope>NUCLEOTIDE SEQUENCE</scope>
    <source>
        <strain evidence="4">TBG_1078</strain>
    </source>
</reference>
<evidence type="ECO:0000256" key="1">
    <source>
        <dbReference type="ARBA" id="ARBA00022703"/>
    </source>
</evidence>
<comment type="caution">
    <text evidence="4">The sequence shown here is derived from an EMBL/GenBank/DDBJ whole genome shotgun (WGS) entry which is preliminary data.</text>
</comment>